<feature type="transmembrane region" description="Helical" evidence="1">
    <location>
        <begin position="102"/>
        <end position="122"/>
    </location>
</feature>
<reference evidence="2" key="1">
    <citation type="submission" date="2019-07" db="EMBL/GenBank/DDBJ databases">
        <authorList>
            <person name="Jiang X."/>
            <person name="Yuan M."/>
            <person name="Zhou D."/>
        </authorList>
    </citation>
    <scope>NUCLEOTIDE SEQUENCE</scope>
    <source>
        <strain evidence="2">60503</strain>
        <plasmid evidence="2">p60503-DIM</plasmid>
    </source>
</reference>
<geneLocation type="plasmid" evidence="2">
    <name>p60503-DIM</name>
</geneLocation>
<dbReference type="RefSeq" id="WP_189671904.1">
    <property type="nucleotide sequence ID" value="NZ_MN208061.1"/>
</dbReference>
<proteinExistence type="predicted"/>
<keyword evidence="1" id="KW-1133">Transmembrane helix</keyword>
<dbReference type="EMBL" id="MN208063">
    <property type="protein sequence ID" value="QNI16696.1"/>
    <property type="molecule type" value="Genomic_DNA"/>
</dbReference>
<accession>A0A7G8ACH5</accession>
<keyword evidence="1" id="KW-0812">Transmembrane</keyword>
<keyword evidence="1" id="KW-0472">Membrane</keyword>
<name>A0A7G8ACH5_PSEAI</name>
<evidence type="ECO:0000256" key="1">
    <source>
        <dbReference type="SAM" id="Phobius"/>
    </source>
</evidence>
<dbReference type="AlphaFoldDB" id="A0A7G8ACH5"/>
<organism evidence="2">
    <name type="scientific">Pseudomonas aeruginosa</name>
    <dbReference type="NCBI Taxonomy" id="287"/>
    <lineage>
        <taxon>Bacteria</taxon>
        <taxon>Pseudomonadati</taxon>
        <taxon>Pseudomonadota</taxon>
        <taxon>Gammaproteobacteria</taxon>
        <taxon>Pseudomonadales</taxon>
        <taxon>Pseudomonadaceae</taxon>
        <taxon>Pseudomonas</taxon>
    </lineage>
</organism>
<keyword evidence="2" id="KW-0614">Plasmid</keyword>
<sequence>MFRLLMAFAWPMLVIWAALQVGHSLQVIDTAKVIVRDKAACEALQIPYDTTCRVVGRMEANLDGTWWLQPKDAGGIYIRLPEGSLPYSYSPDDYHIRGGKPVSIALVVVTALLTLLGPLISWRIQARRAKRAAGRGEANG</sequence>
<protein>
    <submittedName>
        <fullName evidence="2">Uncharacterized protein</fullName>
    </submittedName>
</protein>
<evidence type="ECO:0000313" key="2">
    <source>
        <dbReference type="EMBL" id="QNI16696.1"/>
    </source>
</evidence>